<dbReference type="PANTHER" id="PTHR21686:SF12">
    <property type="entry name" value="DEOXYNUCLEOTIDYLTRANSFERASE TERMINAL-INTERACTING PROTEIN 2"/>
    <property type="match status" value="1"/>
</dbReference>
<keyword evidence="6" id="KW-1185">Reference proteome</keyword>
<proteinExistence type="predicted"/>
<dbReference type="GO" id="GO:0006396">
    <property type="term" value="P:RNA processing"/>
    <property type="evidence" value="ECO:0007669"/>
    <property type="project" value="TreeGrafter"/>
</dbReference>
<accession>A0AA36ALV7</accession>
<feature type="domain" description="Fcf2 pre-rRNA processing C-terminal" evidence="4">
    <location>
        <begin position="185"/>
        <end position="277"/>
    </location>
</feature>
<comment type="subcellular location">
    <subcellularLocation>
        <location evidence="1">Nucleus</location>
        <location evidence="1">Nucleolus</location>
    </subcellularLocation>
</comment>
<evidence type="ECO:0000256" key="3">
    <source>
        <dbReference type="SAM" id="MobiDB-lite"/>
    </source>
</evidence>
<feature type="region of interest" description="Disordered" evidence="3">
    <location>
        <begin position="289"/>
        <end position="345"/>
    </location>
</feature>
<evidence type="ECO:0000313" key="6">
    <source>
        <dbReference type="Proteomes" id="UP001162480"/>
    </source>
</evidence>
<evidence type="ECO:0000256" key="2">
    <source>
        <dbReference type="ARBA" id="ARBA00023242"/>
    </source>
</evidence>
<protein>
    <recommendedName>
        <fullName evidence="4">Fcf2 pre-rRNA processing C-terminal domain-containing protein</fullName>
    </recommendedName>
</protein>
<dbReference type="AlphaFoldDB" id="A0AA36ALV7"/>
<dbReference type="InterPro" id="IPR014810">
    <property type="entry name" value="Fcf2_C"/>
</dbReference>
<evidence type="ECO:0000256" key="1">
    <source>
        <dbReference type="ARBA" id="ARBA00004604"/>
    </source>
</evidence>
<organism evidence="5 6">
    <name type="scientific">Octopus vulgaris</name>
    <name type="common">Common octopus</name>
    <dbReference type="NCBI Taxonomy" id="6645"/>
    <lineage>
        <taxon>Eukaryota</taxon>
        <taxon>Metazoa</taxon>
        <taxon>Spiralia</taxon>
        <taxon>Lophotrochozoa</taxon>
        <taxon>Mollusca</taxon>
        <taxon>Cephalopoda</taxon>
        <taxon>Coleoidea</taxon>
        <taxon>Octopodiformes</taxon>
        <taxon>Octopoda</taxon>
        <taxon>Incirrata</taxon>
        <taxon>Octopodidae</taxon>
        <taxon>Octopus</taxon>
    </lineage>
</organism>
<reference evidence="5" key="1">
    <citation type="submission" date="2023-08" db="EMBL/GenBank/DDBJ databases">
        <authorList>
            <person name="Alioto T."/>
            <person name="Alioto T."/>
            <person name="Gomez Garrido J."/>
        </authorList>
    </citation>
    <scope>NUCLEOTIDE SEQUENCE</scope>
</reference>
<gene>
    <name evidence="5" type="ORF">OCTVUL_1B000442</name>
</gene>
<dbReference type="InterPro" id="IPR039883">
    <property type="entry name" value="Fcf2/DNTTIP2"/>
</dbReference>
<keyword evidence="2" id="KW-0539">Nucleus</keyword>
<evidence type="ECO:0000259" key="4">
    <source>
        <dbReference type="Pfam" id="PF08698"/>
    </source>
</evidence>
<evidence type="ECO:0000313" key="5">
    <source>
        <dbReference type="EMBL" id="CAI9718546.1"/>
    </source>
</evidence>
<dbReference type="Proteomes" id="UP001162480">
    <property type="component" value="Chromosome 2"/>
</dbReference>
<name>A0AA36ALV7_OCTVU</name>
<feature type="compositionally biased region" description="Basic and acidic residues" evidence="3">
    <location>
        <begin position="289"/>
        <end position="301"/>
    </location>
</feature>
<dbReference type="GO" id="GO:0003723">
    <property type="term" value="F:RNA binding"/>
    <property type="evidence" value="ECO:0007669"/>
    <property type="project" value="TreeGrafter"/>
</dbReference>
<dbReference type="PANTHER" id="PTHR21686">
    <property type="entry name" value="DEOXYNUCLEOTIDYLTRANSFERASE TERMINAL-INTERACTING PROTEIN 2"/>
    <property type="match status" value="1"/>
</dbReference>
<dbReference type="EMBL" id="OX597815">
    <property type="protein sequence ID" value="CAI9718546.1"/>
    <property type="molecule type" value="Genomic_DNA"/>
</dbReference>
<dbReference type="Pfam" id="PF08698">
    <property type="entry name" value="Fcf2"/>
    <property type="match status" value="1"/>
</dbReference>
<sequence>MEDVDLIAGNISSPKHEENVIDLTQESKDVSNQYTEIIQDSNSQTNCSMSLFVLDRAGDKKILKKFKHKKKDALNESHEPETKTETLVETPVEKASVETPVLNQKSKTRETKKERKNKLSIGLVSSIDPHLNFSSYLDSSKDYVTANKLVDVNQILKSTAPPPDPAKELISKRKQKLLKKKQRSKVAGDNWFNMGKPEMTRTIKNELALIQMRNSLDPKRFYKSNDRKRFPKYFQMGTVVESAADFYHARIPKKQRKANIVEEMMANAETKQYVKKKYADLAKNKKHATENDINIRHKGNEESDEQYSPPRGLIERLPSDQSTQRPEDTRNSIVPVKDSQENEKTTVTEDLAFAEEHRESMAEMKQKILNTLEVFTSSTLSEIDFRFTHKVLLLLNSD</sequence>
<dbReference type="GO" id="GO:0005730">
    <property type="term" value="C:nucleolus"/>
    <property type="evidence" value="ECO:0007669"/>
    <property type="project" value="UniProtKB-SubCell"/>
</dbReference>